<dbReference type="AlphaFoldDB" id="A0A9Q1KE10"/>
<name>A0A9Q1KE10_9CARY</name>
<dbReference type="EMBL" id="JAKOGI010000159">
    <property type="protein sequence ID" value="KAJ8441623.1"/>
    <property type="molecule type" value="Genomic_DNA"/>
</dbReference>
<gene>
    <name evidence="1" type="ORF">Cgig2_010264</name>
</gene>
<dbReference type="OrthoDB" id="1215583at2759"/>
<evidence type="ECO:0000313" key="1">
    <source>
        <dbReference type="EMBL" id="KAJ8441623.1"/>
    </source>
</evidence>
<protein>
    <submittedName>
        <fullName evidence="1">Uncharacterized protein</fullName>
    </submittedName>
</protein>
<organism evidence="1 2">
    <name type="scientific">Carnegiea gigantea</name>
    <dbReference type="NCBI Taxonomy" id="171969"/>
    <lineage>
        <taxon>Eukaryota</taxon>
        <taxon>Viridiplantae</taxon>
        <taxon>Streptophyta</taxon>
        <taxon>Embryophyta</taxon>
        <taxon>Tracheophyta</taxon>
        <taxon>Spermatophyta</taxon>
        <taxon>Magnoliopsida</taxon>
        <taxon>eudicotyledons</taxon>
        <taxon>Gunneridae</taxon>
        <taxon>Pentapetalae</taxon>
        <taxon>Caryophyllales</taxon>
        <taxon>Cactineae</taxon>
        <taxon>Cactaceae</taxon>
        <taxon>Cactoideae</taxon>
        <taxon>Echinocereeae</taxon>
        <taxon>Carnegiea</taxon>
    </lineage>
</organism>
<dbReference type="SUPFAM" id="SSF56672">
    <property type="entry name" value="DNA/RNA polymerases"/>
    <property type="match status" value="1"/>
</dbReference>
<dbReference type="InterPro" id="IPR043502">
    <property type="entry name" value="DNA/RNA_pol_sf"/>
</dbReference>
<evidence type="ECO:0000313" key="2">
    <source>
        <dbReference type="Proteomes" id="UP001153076"/>
    </source>
</evidence>
<accession>A0A9Q1KE10</accession>
<dbReference type="Proteomes" id="UP001153076">
    <property type="component" value="Unassembled WGS sequence"/>
</dbReference>
<keyword evidence="2" id="KW-1185">Reference proteome</keyword>
<sequence>MVSSTAASSRVDIKGRKYEIDRSLIVFANNHQEGINQSAEDIVATSLAFKYKKFDLYDDALKSYKENQSLIYASDESLICFAKGASEPFQLIAKVLCNDRAKEYNKTPITQDAAASAYQIMNTPLNMALQFKLTYLNGRDYFIRKRASKNHGVGIDVVTVFSGNIAKKSSVKGFSWKAKGIAELNSRNT</sequence>
<reference evidence="1" key="1">
    <citation type="submission" date="2022-04" db="EMBL/GenBank/DDBJ databases">
        <title>Carnegiea gigantea Genome sequencing and assembly v2.</title>
        <authorList>
            <person name="Copetti D."/>
            <person name="Sanderson M.J."/>
            <person name="Burquez A."/>
            <person name="Wojciechowski M.F."/>
        </authorList>
    </citation>
    <scope>NUCLEOTIDE SEQUENCE</scope>
    <source>
        <strain evidence="1">SGP5-SGP5p</strain>
        <tissue evidence="1">Aerial part</tissue>
    </source>
</reference>
<proteinExistence type="predicted"/>
<comment type="caution">
    <text evidence="1">The sequence shown here is derived from an EMBL/GenBank/DDBJ whole genome shotgun (WGS) entry which is preliminary data.</text>
</comment>